<keyword evidence="6 7" id="KW-0012">Acyltransferase</keyword>
<reference evidence="8 9" key="1">
    <citation type="submission" date="2016-04" db="EMBL/GenBank/DDBJ databases">
        <title>Genome sequence of Methanobrevibacter curvatus DSM 11111.</title>
        <authorList>
            <person name="Poehlein A."/>
            <person name="Seedorf H."/>
            <person name="Daniel R."/>
        </authorList>
    </citation>
    <scope>NUCLEOTIDE SEQUENCE [LARGE SCALE GENOMIC DNA]</scope>
    <source>
        <strain evidence="8 9">DSM 11111</strain>
    </source>
</reference>
<keyword evidence="3 7" id="KW-0028">Amino-acid biosynthesis</keyword>
<comment type="function">
    <text evidence="7">Catalyzes the transfer of the acetyl group from N(2)-acetylornithine to glutamate, forming N-acetylglutamate and L-ornithine.</text>
</comment>
<feature type="binding site" evidence="7">
    <location>
        <position position="275"/>
    </location>
    <ligand>
        <name>substrate</name>
    </ligand>
</feature>
<accession>A0A166DPJ2</accession>
<dbReference type="SUPFAM" id="SSF56266">
    <property type="entry name" value="DmpA/ArgJ-like"/>
    <property type="match status" value="1"/>
</dbReference>
<evidence type="ECO:0000256" key="7">
    <source>
        <dbReference type="HAMAP-Rule" id="MF_01106"/>
    </source>
</evidence>
<keyword evidence="5 7" id="KW-0068">Autocatalytic cleavage</keyword>
<feature type="chain" id="PRO_5044353643" description="Glutamate N-acetyltransferase alpha chain" evidence="7">
    <location>
        <begin position="1"/>
        <end position="188"/>
    </location>
</feature>
<dbReference type="GO" id="GO:0004042">
    <property type="term" value="F:L-glutamate N-acetyltransferase activity"/>
    <property type="evidence" value="ECO:0007669"/>
    <property type="project" value="TreeGrafter"/>
</dbReference>
<dbReference type="CDD" id="cd02152">
    <property type="entry name" value="OAT"/>
    <property type="match status" value="1"/>
</dbReference>
<feature type="binding site" evidence="7">
    <location>
        <position position="178"/>
    </location>
    <ligand>
        <name>substrate</name>
    </ligand>
</feature>
<organism evidence="8 9">
    <name type="scientific">Methanobrevibacter curvatus</name>
    <dbReference type="NCBI Taxonomy" id="49547"/>
    <lineage>
        <taxon>Archaea</taxon>
        <taxon>Methanobacteriati</taxon>
        <taxon>Methanobacteriota</taxon>
        <taxon>Methanomada group</taxon>
        <taxon>Methanobacteria</taxon>
        <taxon>Methanobacteriales</taxon>
        <taxon>Methanobacteriaceae</taxon>
        <taxon>Methanobrevibacter</taxon>
    </lineage>
</organism>
<dbReference type="AlphaFoldDB" id="A0A166DPJ2"/>
<dbReference type="HAMAP" id="MF_01106">
    <property type="entry name" value="ArgJ"/>
    <property type="match status" value="1"/>
</dbReference>
<name>A0A166DPJ2_9EURY</name>
<feature type="binding site" evidence="7">
    <location>
        <position position="151"/>
    </location>
    <ligand>
        <name>substrate</name>
    </ligand>
</feature>
<dbReference type="OrthoDB" id="52592at2157"/>
<dbReference type="Gene3D" id="3.60.70.12">
    <property type="entry name" value="L-amino peptidase D-ALA esterase/amidase"/>
    <property type="match status" value="1"/>
</dbReference>
<comment type="subunit">
    <text evidence="7">Heterotetramer of two alpha and two beta chains.</text>
</comment>
<protein>
    <recommendedName>
        <fullName evidence="7">Glutamate N-acetyltransferase</fullName>
        <ecNumber evidence="7">2.3.1.35</ecNumber>
    </recommendedName>
    <alternativeName>
        <fullName evidence="7">Ornithine acetyltransferase</fullName>
        <shortName evidence="7">OATase</shortName>
    </alternativeName>
    <alternativeName>
        <fullName evidence="7">Ornithine transacetylase</fullName>
    </alternativeName>
    <component>
        <recommendedName>
            <fullName evidence="7">Glutamate N-acetyltransferase alpha chain</fullName>
        </recommendedName>
    </component>
    <component>
        <recommendedName>
            <fullName evidence="7">Glutamate N-acetyltransferase beta chain</fullName>
        </recommendedName>
    </component>
</protein>
<proteinExistence type="inferred from homology"/>
<dbReference type="NCBIfam" id="TIGR00120">
    <property type="entry name" value="ArgJ"/>
    <property type="match status" value="1"/>
</dbReference>
<comment type="similarity">
    <text evidence="1 7">Belongs to the ArgJ family.</text>
</comment>
<dbReference type="GO" id="GO:0006526">
    <property type="term" value="P:L-arginine biosynthetic process"/>
    <property type="evidence" value="ECO:0007669"/>
    <property type="project" value="UniProtKB-UniRule"/>
</dbReference>
<dbReference type="STRING" id="49547.MBCUR_01940"/>
<evidence type="ECO:0000256" key="2">
    <source>
        <dbReference type="ARBA" id="ARBA00022571"/>
    </source>
</evidence>
<feature type="site" description="Involved in the stabilization of negative charge on the oxyanion by the formation of the oxyanion hole" evidence="7">
    <location>
        <position position="112"/>
    </location>
</feature>
<evidence type="ECO:0000256" key="6">
    <source>
        <dbReference type="ARBA" id="ARBA00023315"/>
    </source>
</evidence>
<evidence type="ECO:0000256" key="3">
    <source>
        <dbReference type="ARBA" id="ARBA00022605"/>
    </source>
</evidence>
<feature type="binding site" evidence="7">
    <location>
        <position position="189"/>
    </location>
    <ligand>
        <name>substrate</name>
    </ligand>
</feature>
<dbReference type="PANTHER" id="PTHR23100:SF0">
    <property type="entry name" value="ARGININE BIOSYNTHESIS BIFUNCTIONAL PROTEIN ARGJ, MITOCHONDRIAL"/>
    <property type="match status" value="1"/>
</dbReference>
<feature type="site" description="Cleavage; by autolysis" evidence="7">
    <location>
        <begin position="188"/>
        <end position="189"/>
    </location>
</feature>
<dbReference type="GO" id="GO:0005737">
    <property type="term" value="C:cytoplasm"/>
    <property type="evidence" value="ECO:0007669"/>
    <property type="project" value="UniProtKB-SubCell"/>
</dbReference>
<evidence type="ECO:0000256" key="1">
    <source>
        <dbReference type="ARBA" id="ARBA00006774"/>
    </source>
</evidence>
<evidence type="ECO:0000256" key="4">
    <source>
        <dbReference type="ARBA" id="ARBA00022679"/>
    </source>
</evidence>
<feature type="binding site" evidence="7">
    <location>
        <position position="410"/>
    </location>
    <ligand>
        <name>substrate</name>
    </ligand>
</feature>
<dbReference type="PATRIC" id="fig|49547.3.peg.206"/>
<comment type="pathway">
    <text evidence="7">Amino-acid biosynthesis; L-arginine biosynthesis; L-ornithine and N-acetyl-L-glutamate from L-glutamate and N(2)-acetyl-L-ornithine (cyclic): step 1/1.</text>
</comment>
<dbReference type="InterPro" id="IPR042195">
    <property type="entry name" value="ArgJ_beta_C"/>
</dbReference>
<keyword evidence="4 7" id="KW-0808">Transferase</keyword>
<evidence type="ECO:0000256" key="5">
    <source>
        <dbReference type="ARBA" id="ARBA00022813"/>
    </source>
</evidence>
<feature type="site" description="Involved in the stabilization of negative charge on the oxyanion by the formation of the oxyanion hole" evidence="7">
    <location>
        <position position="113"/>
    </location>
</feature>
<dbReference type="Proteomes" id="UP000077245">
    <property type="component" value="Unassembled WGS sequence"/>
</dbReference>
<keyword evidence="9" id="KW-1185">Reference proteome</keyword>
<dbReference type="PANTHER" id="PTHR23100">
    <property type="entry name" value="ARGININE BIOSYNTHESIS BIFUNCTIONAL PROTEIN ARGJ"/>
    <property type="match status" value="1"/>
</dbReference>
<dbReference type="UniPathway" id="UPA00068">
    <property type="reaction ID" value="UER00106"/>
</dbReference>
<dbReference type="GO" id="GO:0004358">
    <property type="term" value="F:L-glutamate N-acetyltransferase activity, acting on acetyl-L-ornithine as donor"/>
    <property type="evidence" value="ECO:0007669"/>
    <property type="project" value="UniProtKB-UniRule"/>
</dbReference>
<dbReference type="Gene3D" id="3.10.20.340">
    <property type="entry name" value="ArgJ beta chain, C-terminal domain"/>
    <property type="match status" value="1"/>
</dbReference>
<comment type="catalytic activity">
    <reaction evidence="7">
        <text>N(2)-acetyl-L-ornithine + L-glutamate = N-acetyl-L-glutamate + L-ornithine</text>
        <dbReference type="Rhea" id="RHEA:15349"/>
        <dbReference type="ChEBI" id="CHEBI:29985"/>
        <dbReference type="ChEBI" id="CHEBI:44337"/>
        <dbReference type="ChEBI" id="CHEBI:46911"/>
        <dbReference type="ChEBI" id="CHEBI:57805"/>
        <dbReference type="EC" id="2.3.1.35"/>
    </reaction>
</comment>
<feature type="chain" id="PRO_5044353642" description="Glutamate N-acetyltransferase beta chain" evidence="7">
    <location>
        <begin position="189"/>
        <end position="410"/>
    </location>
</feature>
<feature type="active site" description="Nucleophile" evidence="7">
    <location>
        <position position="189"/>
    </location>
</feature>
<evidence type="ECO:0000313" key="8">
    <source>
        <dbReference type="EMBL" id="KZX15823.1"/>
    </source>
</evidence>
<comment type="caution">
    <text evidence="8">The sequence shown here is derived from an EMBL/GenBank/DDBJ whole genome shotgun (WGS) entry which is preliminary data.</text>
</comment>
<dbReference type="GO" id="GO:0006592">
    <property type="term" value="P:ornithine biosynthetic process"/>
    <property type="evidence" value="ECO:0007669"/>
    <property type="project" value="TreeGrafter"/>
</dbReference>
<dbReference type="InterPro" id="IPR016117">
    <property type="entry name" value="ArgJ-like_dom_sf"/>
</dbReference>
<dbReference type="EC" id="2.3.1.35" evidence="7"/>
<keyword evidence="7" id="KW-0963">Cytoplasm</keyword>
<dbReference type="FunFam" id="3.10.20.340:FF:000001">
    <property type="entry name" value="Arginine biosynthesis bifunctional protein ArgJ, chloroplastic"/>
    <property type="match status" value="1"/>
</dbReference>
<dbReference type="NCBIfam" id="NF003802">
    <property type="entry name" value="PRK05388.1"/>
    <property type="match status" value="1"/>
</dbReference>
<gene>
    <name evidence="7 8" type="primary">argJ</name>
    <name evidence="8" type="ORF">MBCUR_01940</name>
</gene>
<sequence>MKKSFIRIVDGGICVVDDVEASGLKNGKYGLTIIKRENSIGAGLFTSNKVKAAPVIYTKKIISDGEISIIVANSGNANCFTGSGGMADCDKMVELTSKLLNIPKNQIAIASTGVIGRTMPMEIILPLIEECSKNLENSSKASKDSANAILTTDFVSKEFSVEVTLLNGKIIKIGGIAKGSGMIAPNMATMLCFLTTDAYGEKDILKKALKEAVDLSFNMVVVDGDESTNDEIILLGSKNKDNSILTESGGIDSNFQEALNFLCQNLAKMMAKDGEGATKFIEVHVFNGKSQNDVIKASKSIVSSSLVKTAVFGGDPNWGRIVSAVGYSGADFNPNNVSISVNSKDKTSYLVKNGEILGFEDTSSLKDAEDIMQEKEIKIIVDLNNGSYEATAYGCDFSYDYVKINAEYTT</sequence>
<dbReference type="EMBL" id="LWMV01000026">
    <property type="protein sequence ID" value="KZX15823.1"/>
    <property type="molecule type" value="Genomic_DNA"/>
</dbReference>
<keyword evidence="2 7" id="KW-0055">Arginine biosynthesis</keyword>
<evidence type="ECO:0000313" key="9">
    <source>
        <dbReference type="Proteomes" id="UP000077245"/>
    </source>
</evidence>
<comment type="subcellular location">
    <subcellularLocation>
        <location evidence="7">Cytoplasm</location>
    </subcellularLocation>
</comment>
<feature type="binding site" evidence="7">
    <location>
        <position position="405"/>
    </location>
    <ligand>
        <name>substrate</name>
    </ligand>
</feature>
<dbReference type="InterPro" id="IPR002813">
    <property type="entry name" value="Arg_biosynth_ArgJ"/>
</dbReference>
<dbReference type="RefSeq" id="WP_211265111.1">
    <property type="nucleotide sequence ID" value="NZ_LWMV01000026.1"/>
</dbReference>
<dbReference type="Pfam" id="PF01960">
    <property type="entry name" value="ArgJ"/>
    <property type="match status" value="1"/>
</dbReference>